<keyword evidence="5" id="KW-0456">Lyase</keyword>
<dbReference type="CDD" id="cd01749">
    <property type="entry name" value="GATase1_PB"/>
    <property type="match status" value="1"/>
</dbReference>
<dbReference type="InterPro" id="IPR029062">
    <property type="entry name" value="Class_I_gatase-like"/>
</dbReference>
<feature type="binding site" evidence="11">
    <location>
        <position position="105"/>
    </location>
    <ligand>
        <name>L-glutamine</name>
        <dbReference type="ChEBI" id="CHEBI:58359"/>
    </ligand>
</feature>
<comment type="catalytic activity">
    <reaction evidence="6">
        <text>aldehydo-D-ribose 5-phosphate + D-glyceraldehyde 3-phosphate + L-glutamine = pyridoxal 5'-phosphate + L-glutamate + phosphate + 3 H2O + H(+)</text>
        <dbReference type="Rhea" id="RHEA:31507"/>
        <dbReference type="ChEBI" id="CHEBI:15377"/>
        <dbReference type="ChEBI" id="CHEBI:15378"/>
        <dbReference type="ChEBI" id="CHEBI:29985"/>
        <dbReference type="ChEBI" id="CHEBI:43474"/>
        <dbReference type="ChEBI" id="CHEBI:58273"/>
        <dbReference type="ChEBI" id="CHEBI:58359"/>
        <dbReference type="ChEBI" id="CHEBI:59776"/>
        <dbReference type="ChEBI" id="CHEBI:597326"/>
        <dbReference type="EC" id="4.3.3.6"/>
    </reaction>
</comment>
<evidence type="ECO:0000256" key="2">
    <source>
        <dbReference type="ARBA" id="ARBA00022801"/>
    </source>
</evidence>
<dbReference type="GO" id="GO:0042823">
    <property type="term" value="P:pyridoxal phosphate biosynthetic process"/>
    <property type="evidence" value="ECO:0007669"/>
    <property type="project" value="InterPro"/>
</dbReference>
<keyword evidence="13" id="KW-1185">Reference proteome</keyword>
<dbReference type="GO" id="GO:0005829">
    <property type="term" value="C:cytosol"/>
    <property type="evidence" value="ECO:0007669"/>
    <property type="project" value="TreeGrafter"/>
</dbReference>
<dbReference type="InterPro" id="IPR021196">
    <property type="entry name" value="PdxT/SNO_CS"/>
</dbReference>
<evidence type="ECO:0000256" key="5">
    <source>
        <dbReference type="ARBA" id="ARBA00023239"/>
    </source>
</evidence>
<feature type="binding site" evidence="11">
    <location>
        <begin position="46"/>
        <end position="48"/>
    </location>
    <ligand>
        <name>L-glutamine</name>
        <dbReference type="ChEBI" id="CHEBI:58359"/>
    </ligand>
</feature>
<dbReference type="RefSeq" id="WP_074840251.1">
    <property type="nucleotide sequence ID" value="NZ_CP047056.1"/>
</dbReference>
<dbReference type="EMBL" id="FOSF01000016">
    <property type="protein sequence ID" value="SFK03012.1"/>
    <property type="molecule type" value="Genomic_DNA"/>
</dbReference>
<dbReference type="PROSITE" id="PS51130">
    <property type="entry name" value="PDXT_SNO_2"/>
    <property type="match status" value="1"/>
</dbReference>
<evidence type="ECO:0000256" key="8">
    <source>
        <dbReference type="ARBA" id="ARBA00054599"/>
    </source>
</evidence>
<proteinExistence type="inferred from homology"/>
<evidence type="ECO:0000256" key="3">
    <source>
        <dbReference type="ARBA" id="ARBA00022898"/>
    </source>
</evidence>
<dbReference type="GO" id="GO:0004359">
    <property type="term" value="F:glutaminase activity"/>
    <property type="evidence" value="ECO:0007669"/>
    <property type="project" value="UniProtKB-EC"/>
</dbReference>
<comment type="function">
    <text evidence="8">Catalyzes the hydrolysis of glutamine to glutamate and ammonia as part of the biosynthesis of pyridoxal 5'-phosphate. The resulting ammonia molecule is channeled to the active site of PdxS.</text>
</comment>
<evidence type="ECO:0000256" key="4">
    <source>
        <dbReference type="ARBA" id="ARBA00022962"/>
    </source>
</evidence>
<sequence length="187" mass="20769">MKIGVLAVQGAFIEHERMIRKLGADTVEIRKKDDLKNLDGIILPGGESSVQSLLLDKLQMKKLLKGMIEDGIPTLATCAGLILLAKHIENNTESHLATLPVCVKRNAFGRQLASFITTQDVGSISDYPEIFIRAPYITSKEKGVDTICMHEEKIVGVKYKNQVGLAFHPELTDDSRIHQKFMELIVT</sequence>
<dbReference type="PANTHER" id="PTHR31559:SF0">
    <property type="entry name" value="PYRIDOXAL 5'-PHOSPHATE SYNTHASE SUBUNIT SNO1-RELATED"/>
    <property type="match status" value="1"/>
</dbReference>
<dbReference type="GO" id="GO:1903600">
    <property type="term" value="C:glutaminase complex"/>
    <property type="evidence" value="ECO:0007669"/>
    <property type="project" value="TreeGrafter"/>
</dbReference>
<feature type="active site" description="Charge relay system" evidence="10">
    <location>
        <position position="170"/>
    </location>
</feature>
<dbReference type="AlphaFoldDB" id="A0A662Z8Q8"/>
<dbReference type="Pfam" id="PF01174">
    <property type="entry name" value="SNO"/>
    <property type="match status" value="1"/>
</dbReference>
<dbReference type="Proteomes" id="UP000243374">
    <property type="component" value="Unassembled WGS sequence"/>
</dbReference>
<dbReference type="Gene3D" id="3.40.50.880">
    <property type="match status" value="1"/>
</dbReference>
<dbReference type="SUPFAM" id="SSF52317">
    <property type="entry name" value="Class I glutamine amidotransferase-like"/>
    <property type="match status" value="1"/>
</dbReference>
<dbReference type="OrthoDB" id="9810320at2"/>
<dbReference type="InterPro" id="IPR002161">
    <property type="entry name" value="PdxT/SNO"/>
</dbReference>
<dbReference type="GO" id="GO:0008614">
    <property type="term" value="P:pyridoxine metabolic process"/>
    <property type="evidence" value="ECO:0007669"/>
    <property type="project" value="TreeGrafter"/>
</dbReference>
<comment type="subunit">
    <text evidence="9">In the presence of PdxS, forms a dodecamer of heterodimers. Only shows activity in the heterodimer.</text>
</comment>
<name>A0A662Z8Q8_9GAMM</name>
<evidence type="ECO:0000313" key="12">
    <source>
        <dbReference type="EMBL" id="SFK03012.1"/>
    </source>
</evidence>
<organism evidence="12 13">
    <name type="scientific">Succinivibrio dextrinosolvens</name>
    <dbReference type="NCBI Taxonomy" id="83771"/>
    <lineage>
        <taxon>Bacteria</taxon>
        <taxon>Pseudomonadati</taxon>
        <taxon>Pseudomonadota</taxon>
        <taxon>Gammaproteobacteria</taxon>
        <taxon>Aeromonadales</taxon>
        <taxon>Succinivibrionaceae</taxon>
        <taxon>Succinivibrio</taxon>
    </lineage>
</organism>
<evidence type="ECO:0000256" key="10">
    <source>
        <dbReference type="PIRSR" id="PIRSR005639-1"/>
    </source>
</evidence>
<evidence type="ECO:0000256" key="1">
    <source>
        <dbReference type="ARBA" id="ARBA00008345"/>
    </source>
</evidence>
<reference evidence="12 13" key="1">
    <citation type="submission" date="2016-10" db="EMBL/GenBank/DDBJ databases">
        <authorList>
            <person name="Varghese N."/>
            <person name="Submissions S."/>
        </authorList>
    </citation>
    <scope>NUCLEOTIDE SEQUENCE [LARGE SCALE GENOMIC DNA]</scope>
    <source>
        <strain evidence="12 13">22B</strain>
    </source>
</reference>
<keyword evidence="4" id="KW-0315">Glutamine amidotransferase</keyword>
<feature type="active site" description="Charge relay system" evidence="10">
    <location>
        <position position="168"/>
    </location>
</feature>
<comment type="catalytic activity">
    <reaction evidence="7">
        <text>L-glutamine + H2O = L-glutamate + NH4(+)</text>
        <dbReference type="Rhea" id="RHEA:15889"/>
        <dbReference type="ChEBI" id="CHEBI:15377"/>
        <dbReference type="ChEBI" id="CHEBI:28938"/>
        <dbReference type="ChEBI" id="CHEBI:29985"/>
        <dbReference type="ChEBI" id="CHEBI:58359"/>
        <dbReference type="EC" id="3.5.1.2"/>
    </reaction>
</comment>
<evidence type="ECO:0000256" key="6">
    <source>
        <dbReference type="ARBA" id="ARBA00047992"/>
    </source>
</evidence>
<feature type="active site" description="Nucleophile" evidence="10">
    <location>
        <position position="78"/>
    </location>
</feature>
<keyword evidence="2" id="KW-0378">Hydrolase</keyword>
<feature type="binding site" evidence="11">
    <location>
        <begin position="132"/>
        <end position="133"/>
    </location>
    <ligand>
        <name>L-glutamine</name>
        <dbReference type="ChEBI" id="CHEBI:58359"/>
    </ligand>
</feature>
<dbReference type="PIRSF" id="PIRSF005639">
    <property type="entry name" value="Glut_amidoT_SNO"/>
    <property type="match status" value="1"/>
</dbReference>
<comment type="similarity">
    <text evidence="1">Belongs to the glutaminase PdxT/SNO family.</text>
</comment>
<dbReference type="PROSITE" id="PS01236">
    <property type="entry name" value="PDXT_SNO_1"/>
    <property type="match status" value="1"/>
</dbReference>
<protein>
    <submittedName>
        <fullName evidence="12">5'-phosphate synthase pdxT subunit</fullName>
    </submittedName>
</protein>
<evidence type="ECO:0000256" key="7">
    <source>
        <dbReference type="ARBA" id="ARBA00049534"/>
    </source>
</evidence>
<evidence type="ECO:0000256" key="11">
    <source>
        <dbReference type="PIRSR" id="PIRSR005639-2"/>
    </source>
</evidence>
<dbReference type="NCBIfam" id="TIGR03800">
    <property type="entry name" value="PLP_synth_Pdx2"/>
    <property type="match status" value="1"/>
</dbReference>
<keyword evidence="3" id="KW-0663">Pyridoxal phosphate</keyword>
<dbReference type="PROSITE" id="PS51273">
    <property type="entry name" value="GATASE_TYPE_1"/>
    <property type="match status" value="1"/>
</dbReference>
<dbReference type="FunFam" id="3.40.50.880:FF:000010">
    <property type="entry name" value="uncharacterized protein LOC100176842 isoform X2"/>
    <property type="match status" value="1"/>
</dbReference>
<gene>
    <name evidence="12" type="ORF">SAMN04487865_101612</name>
</gene>
<dbReference type="GO" id="GO:0036381">
    <property type="term" value="F:pyridoxal 5'-phosphate synthase (glutamine hydrolysing) activity"/>
    <property type="evidence" value="ECO:0007669"/>
    <property type="project" value="UniProtKB-EC"/>
</dbReference>
<accession>A0A662Z8Q8</accession>
<evidence type="ECO:0000256" key="9">
    <source>
        <dbReference type="ARBA" id="ARBA00064749"/>
    </source>
</evidence>
<evidence type="ECO:0000313" key="13">
    <source>
        <dbReference type="Proteomes" id="UP000243374"/>
    </source>
</evidence>
<dbReference type="PANTHER" id="PTHR31559">
    <property type="entry name" value="PYRIDOXAL 5'-PHOSPHATE SYNTHASE SUBUNIT SNO"/>
    <property type="match status" value="1"/>
</dbReference>